<name>A0A8K0QWC8_9PLEO</name>
<dbReference type="AlphaFoldDB" id="A0A8K0QWC8"/>
<keyword evidence="2" id="KW-1185">Reference proteome</keyword>
<proteinExistence type="predicted"/>
<gene>
    <name evidence="1" type="ORF">FB567DRAFT_425249</name>
</gene>
<evidence type="ECO:0000313" key="2">
    <source>
        <dbReference type="Proteomes" id="UP000813461"/>
    </source>
</evidence>
<sequence length="113" mass="12924">ARLRLPSPKTSALQLIRLRWSTTESDLATIIPFDVHPQGKHCACDWTEPFVVALEKVSQVTRQEQLGILREKMKAAVESRCNVKKGRNGRRRWLTAKDLEGLVRVMMNERAAE</sequence>
<accession>A0A8K0QWC8</accession>
<feature type="non-terminal residue" evidence="1">
    <location>
        <position position="1"/>
    </location>
</feature>
<evidence type="ECO:0000313" key="1">
    <source>
        <dbReference type="EMBL" id="KAH7074290.1"/>
    </source>
</evidence>
<dbReference type="Proteomes" id="UP000813461">
    <property type="component" value="Unassembled WGS sequence"/>
</dbReference>
<dbReference type="OrthoDB" id="3744032at2759"/>
<reference evidence="1" key="1">
    <citation type="journal article" date="2021" name="Nat. Commun.">
        <title>Genetic determinants of endophytism in the Arabidopsis root mycobiome.</title>
        <authorList>
            <person name="Mesny F."/>
            <person name="Miyauchi S."/>
            <person name="Thiergart T."/>
            <person name="Pickel B."/>
            <person name="Atanasova L."/>
            <person name="Karlsson M."/>
            <person name="Huettel B."/>
            <person name="Barry K.W."/>
            <person name="Haridas S."/>
            <person name="Chen C."/>
            <person name="Bauer D."/>
            <person name="Andreopoulos W."/>
            <person name="Pangilinan J."/>
            <person name="LaButti K."/>
            <person name="Riley R."/>
            <person name="Lipzen A."/>
            <person name="Clum A."/>
            <person name="Drula E."/>
            <person name="Henrissat B."/>
            <person name="Kohler A."/>
            <person name="Grigoriev I.V."/>
            <person name="Martin F.M."/>
            <person name="Hacquard S."/>
        </authorList>
    </citation>
    <scope>NUCLEOTIDE SEQUENCE</scope>
    <source>
        <strain evidence="1">MPI-SDFR-AT-0120</strain>
    </source>
</reference>
<feature type="non-terminal residue" evidence="1">
    <location>
        <position position="113"/>
    </location>
</feature>
<organism evidence="1 2">
    <name type="scientific">Paraphoma chrysanthemicola</name>
    <dbReference type="NCBI Taxonomy" id="798071"/>
    <lineage>
        <taxon>Eukaryota</taxon>
        <taxon>Fungi</taxon>
        <taxon>Dikarya</taxon>
        <taxon>Ascomycota</taxon>
        <taxon>Pezizomycotina</taxon>
        <taxon>Dothideomycetes</taxon>
        <taxon>Pleosporomycetidae</taxon>
        <taxon>Pleosporales</taxon>
        <taxon>Pleosporineae</taxon>
        <taxon>Phaeosphaeriaceae</taxon>
        <taxon>Paraphoma</taxon>
    </lineage>
</organism>
<dbReference type="EMBL" id="JAGMVJ010000021">
    <property type="protein sequence ID" value="KAH7074290.1"/>
    <property type="molecule type" value="Genomic_DNA"/>
</dbReference>
<comment type="caution">
    <text evidence="1">The sequence shown here is derived from an EMBL/GenBank/DDBJ whole genome shotgun (WGS) entry which is preliminary data.</text>
</comment>
<protein>
    <submittedName>
        <fullName evidence="1">Uncharacterized protein</fullName>
    </submittedName>
</protein>